<dbReference type="AlphaFoldDB" id="A0A8T9MXW0"/>
<dbReference type="Proteomes" id="UP000831534">
    <property type="component" value="Chromosome"/>
</dbReference>
<keyword evidence="3" id="KW-1185">Reference proteome</keyword>
<reference evidence="2" key="2">
    <citation type="submission" date="2024-09" db="EMBL/GenBank/DDBJ databases">
        <authorList>
            <person name="Veyrier F.J."/>
        </authorList>
    </citation>
    <scope>NUCLEOTIDE SEQUENCE</scope>
    <source>
        <strain evidence="2">17694</strain>
    </source>
</reference>
<reference evidence="2" key="1">
    <citation type="journal article" date="2022" name="Res Sq">
        <title>Evolution of multicellular longitudinally dividing oral cavity symbionts (Neisseriaceae).</title>
        <authorList>
            <person name="Nyongesa S."/>
            <person name="Weber P."/>
            <person name="Bernet E."/>
            <person name="Pullido F."/>
            <person name="Nieckarz M."/>
            <person name="Delaby M."/>
            <person name="Nieves C."/>
            <person name="Viehboeck T."/>
            <person name="Krause N."/>
            <person name="Rivera-Millot A."/>
            <person name="Nakamura A."/>
            <person name="Vischer N."/>
            <person name="VanNieuwenhze M."/>
            <person name="Brun Y."/>
            <person name="Cava F."/>
            <person name="Bulgheresi S."/>
            <person name="Veyrier F."/>
        </authorList>
    </citation>
    <scope>NUCLEOTIDE SEQUENCE</scope>
    <source>
        <strain evidence="2">17694</strain>
    </source>
</reference>
<gene>
    <name evidence="2" type="ORF">LVJ77_11085</name>
</gene>
<organism evidence="2 3">
    <name type="scientific">Conchiformibius kuhniae</name>
    <dbReference type="NCBI Taxonomy" id="211502"/>
    <lineage>
        <taxon>Bacteria</taxon>
        <taxon>Pseudomonadati</taxon>
        <taxon>Pseudomonadota</taxon>
        <taxon>Betaproteobacteria</taxon>
        <taxon>Neisseriales</taxon>
        <taxon>Neisseriaceae</taxon>
        <taxon>Conchiformibius</taxon>
    </lineage>
</organism>
<keyword evidence="1" id="KW-0732">Signal</keyword>
<dbReference type="EMBL" id="CP091521">
    <property type="protein sequence ID" value="UOP04713.1"/>
    <property type="molecule type" value="Genomic_DNA"/>
</dbReference>
<evidence type="ECO:0000256" key="1">
    <source>
        <dbReference type="SAM" id="SignalP"/>
    </source>
</evidence>
<proteinExistence type="predicted"/>
<evidence type="ECO:0000313" key="2">
    <source>
        <dbReference type="EMBL" id="UOP04713.1"/>
    </source>
</evidence>
<dbReference type="RefSeq" id="WP_156900808.1">
    <property type="nucleotide sequence ID" value="NZ_CP091521.1"/>
</dbReference>
<name>A0A8T9MXW0_9NEIS</name>
<accession>A0A8T9MXW0</accession>
<protein>
    <submittedName>
        <fullName evidence="2">Uncharacterized protein</fullName>
    </submittedName>
</protein>
<evidence type="ECO:0000313" key="3">
    <source>
        <dbReference type="Proteomes" id="UP000831534"/>
    </source>
</evidence>
<sequence length="160" mass="18672">MKRLSALLCAALGFAAAAHAAPPDSRDEGSYTVLDIHHEPTAVQMRFFRTGGQWMMDGRKEHENWQPVCRADGRCRLQVSQLHDITRWKARLSPDWRRHTFHCINNLAFAFCRTRHPYRKHQRAYWFFALKNQDIFPLPLKRELVLSPQLQQRAPVAGKP</sequence>
<feature type="signal peptide" evidence="1">
    <location>
        <begin position="1"/>
        <end position="20"/>
    </location>
</feature>
<dbReference type="KEGG" id="ckh:LVJ77_11085"/>
<feature type="chain" id="PRO_5035922506" evidence="1">
    <location>
        <begin position="21"/>
        <end position="160"/>
    </location>
</feature>